<dbReference type="FunFam" id="3.30.160.60:FF:000100">
    <property type="entry name" value="Zinc finger 45-like"/>
    <property type="match status" value="1"/>
</dbReference>
<dbReference type="InterPro" id="IPR050457">
    <property type="entry name" value="ZnFinger_BTB_dom_contain"/>
</dbReference>
<evidence type="ECO:0000259" key="14">
    <source>
        <dbReference type="PROSITE" id="PS50157"/>
    </source>
</evidence>
<dbReference type="InterPro" id="IPR036236">
    <property type="entry name" value="Znf_C2H2_sf"/>
</dbReference>
<dbReference type="GO" id="GO:0000981">
    <property type="term" value="F:DNA-binding transcription factor activity, RNA polymerase II-specific"/>
    <property type="evidence" value="ECO:0007669"/>
    <property type="project" value="TreeGrafter"/>
</dbReference>
<dbReference type="Pfam" id="PF00096">
    <property type="entry name" value="zf-C2H2"/>
    <property type="match status" value="2"/>
</dbReference>
<dbReference type="Gene3D" id="3.30.160.60">
    <property type="entry name" value="Classic Zinc Finger"/>
    <property type="match status" value="3"/>
</dbReference>
<gene>
    <name evidence="15" type="primary">ZBTB6</name>
</gene>
<keyword evidence="6" id="KW-0862">Zinc</keyword>
<reference evidence="15" key="2">
    <citation type="submission" date="2025-09" db="UniProtKB">
        <authorList>
            <consortium name="Ensembl"/>
        </authorList>
    </citation>
    <scope>IDENTIFICATION</scope>
</reference>
<evidence type="ECO:0000256" key="5">
    <source>
        <dbReference type="ARBA" id="ARBA00022771"/>
    </source>
</evidence>
<name>A0A8C9NV32_SERCA</name>
<keyword evidence="16" id="KW-1185">Reference proteome</keyword>
<dbReference type="PANTHER" id="PTHR46105">
    <property type="entry name" value="AGAP004733-PA"/>
    <property type="match status" value="1"/>
</dbReference>
<evidence type="ECO:0000256" key="4">
    <source>
        <dbReference type="ARBA" id="ARBA00022737"/>
    </source>
</evidence>
<keyword evidence="4" id="KW-0677">Repeat</keyword>
<dbReference type="AlphaFoldDB" id="A0A8C9NV32"/>
<feature type="domain" description="BTB" evidence="13">
    <location>
        <begin position="47"/>
        <end position="111"/>
    </location>
</feature>
<sequence length="386" mass="43492">MYVKCCLHCNVLSSERLDLLVVATDAAYSDEDYGSYHNLCVTQNLFCDVSIYINDTEFQGHKVIFAACSTFMRDQFLLNQSRQVRITILQSAEVGRKLLLSCYTGALEVKKKELLKYLTAASYLQMVHIVEKCTEALSKYLEIDASMESGTQAAEGCHSSDAELRSGDEVLDKDCEIIEISEDSPENEEYPVKQEDGDGDGDGPHPAAQSLGSERKDTKSPEISTVEIGNHFQAFVANGFQSLEDSGSSWRHQCPKCPRGFLHLENYLRHLKMHKLFLCLQCGKTFTQKKNLNRHIRGHMGIRPFQCMVCLKTFTAKSTLQDHLNIHSGDRPYKCHCCDMDFKHKSALKKHLTSTGPGTAPTVSCLKRLKHKNTKRLSRKSVSQFC</sequence>
<dbReference type="GO" id="GO:0005739">
    <property type="term" value="C:mitochondrion"/>
    <property type="evidence" value="ECO:0007669"/>
    <property type="project" value="Ensembl"/>
</dbReference>
<dbReference type="FunFam" id="3.30.710.10:FF:000047">
    <property type="entry name" value="Zinc finger and BTB domain-containing protein 26"/>
    <property type="match status" value="1"/>
</dbReference>
<reference evidence="15" key="1">
    <citation type="submission" date="2025-08" db="UniProtKB">
        <authorList>
            <consortium name="Ensembl"/>
        </authorList>
    </citation>
    <scope>IDENTIFICATION</scope>
</reference>
<comment type="function">
    <text evidence="1">May be involved in transcriptional regulation.</text>
</comment>
<feature type="domain" description="C2H2-type" evidence="14">
    <location>
        <begin position="333"/>
        <end position="361"/>
    </location>
</feature>
<dbReference type="PROSITE" id="PS50097">
    <property type="entry name" value="BTB"/>
    <property type="match status" value="1"/>
</dbReference>
<dbReference type="PANTHER" id="PTHR46105:SF29">
    <property type="entry name" value="ZINC FINGER AND BTB DOMAIN CONTAINING 12"/>
    <property type="match status" value="1"/>
</dbReference>
<dbReference type="Proteomes" id="UP000694409">
    <property type="component" value="Unassembled WGS sequence"/>
</dbReference>
<evidence type="ECO:0000313" key="15">
    <source>
        <dbReference type="Ensembl" id="ENSSCAP00000022535.1"/>
    </source>
</evidence>
<evidence type="ECO:0000256" key="3">
    <source>
        <dbReference type="ARBA" id="ARBA00022723"/>
    </source>
</evidence>
<feature type="region of interest" description="Disordered" evidence="12">
    <location>
        <begin position="182"/>
        <end position="221"/>
    </location>
</feature>
<keyword evidence="10" id="KW-0539">Nucleus</keyword>
<evidence type="ECO:0000313" key="16">
    <source>
        <dbReference type="Proteomes" id="UP000694409"/>
    </source>
</evidence>
<evidence type="ECO:0000256" key="10">
    <source>
        <dbReference type="ARBA" id="ARBA00023242"/>
    </source>
</evidence>
<dbReference type="GO" id="GO:0008270">
    <property type="term" value="F:zinc ion binding"/>
    <property type="evidence" value="ECO:0007669"/>
    <property type="project" value="UniProtKB-KW"/>
</dbReference>
<keyword evidence="8" id="KW-0238">DNA-binding</keyword>
<protein>
    <submittedName>
        <fullName evidence="15">Zinc finger and BTB domain containing 6</fullName>
    </submittedName>
</protein>
<dbReference type="GeneTree" id="ENSGT00940000161459"/>
<dbReference type="PROSITE" id="PS50157">
    <property type="entry name" value="ZINC_FINGER_C2H2_2"/>
    <property type="match status" value="4"/>
</dbReference>
<evidence type="ECO:0000256" key="9">
    <source>
        <dbReference type="ARBA" id="ARBA00023163"/>
    </source>
</evidence>
<evidence type="ECO:0000256" key="1">
    <source>
        <dbReference type="ARBA" id="ARBA00003767"/>
    </source>
</evidence>
<dbReference type="InterPro" id="IPR011333">
    <property type="entry name" value="SKP1/BTB/POZ_sf"/>
</dbReference>
<dbReference type="GO" id="GO:0000978">
    <property type="term" value="F:RNA polymerase II cis-regulatory region sequence-specific DNA binding"/>
    <property type="evidence" value="ECO:0007669"/>
    <property type="project" value="TreeGrafter"/>
</dbReference>
<keyword evidence="5 11" id="KW-0863">Zinc-finger</keyword>
<dbReference type="FunFam" id="3.30.160.60:FF:000333">
    <property type="entry name" value="Zinc finger and BTB domain-containing protein 26"/>
    <property type="match status" value="1"/>
</dbReference>
<accession>A0A8C9NV32</accession>
<dbReference type="InterPro" id="IPR013087">
    <property type="entry name" value="Znf_C2H2_type"/>
</dbReference>
<keyword evidence="7" id="KW-0805">Transcription regulation</keyword>
<keyword evidence="3" id="KW-0479">Metal-binding</keyword>
<evidence type="ECO:0000256" key="11">
    <source>
        <dbReference type="PROSITE-ProRule" id="PRU00042"/>
    </source>
</evidence>
<comment type="subcellular location">
    <subcellularLocation>
        <location evidence="2">Nucleus</location>
    </subcellularLocation>
</comment>
<feature type="domain" description="C2H2-type" evidence="14">
    <location>
        <begin position="252"/>
        <end position="274"/>
    </location>
</feature>
<evidence type="ECO:0000256" key="12">
    <source>
        <dbReference type="SAM" id="MobiDB-lite"/>
    </source>
</evidence>
<dbReference type="SUPFAM" id="SSF54695">
    <property type="entry name" value="POZ domain"/>
    <property type="match status" value="1"/>
</dbReference>
<evidence type="ECO:0000256" key="7">
    <source>
        <dbReference type="ARBA" id="ARBA00023015"/>
    </source>
</evidence>
<dbReference type="InterPro" id="IPR000210">
    <property type="entry name" value="BTB/POZ_dom"/>
</dbReference>
<feature type="domain" description="C2H2-type" evidence="14">
    <location>
        <begin position="277"/>
        <end position="304"/>
    </location>
</feature>
<dbReference type="SUPFAM" id="SSF57667">
    <property type="entry name" value="beta-beta-alpha zinc fingers"/>
    <property type="match status" value="2"/>
</dbReference>
<dbReference type="SMART" id="SM00355">
    <property type="entry name" value="ZnF_C2H2"/>
    <property type="match status" value="4"/>
</dbReference>
<dbReference type="Pfam" id="PF00651">
    <property type="entry name" value="BTB"/>
    <property type="match status" value="1"/>
</dbReference>
<evidence type="ECO:0000256" key="8">
    <source>
        <dbReference type="ARBA" id="ARBA00023125"/>
    </source>
</evidence>
<evidence type="ECO:0000256" key="2">
    <source>
        <dbReference type="ARBA" id="ARBA00004123"/>
    </source>
</evidence>
<dbReference type="SMART" id="SM00225">
    <property type="entry name" value="BTB"/>
    <property type="match status" value="1"/>
</dbReference>
<feature type="domain" description="C2H2-type" evidence="14">
    <location>
        <begin position="305"/>
        <end position="332"/>
    </location>
</feature>
<proteinExistence type="predicted"/>
<dbReference type="Ensembl" id="ENSSCAT00000025104.1">
    <property type="protein sequence ID" value="ENSSCAP00000022535.1"/>
    <property type="gene ID" value="ENSSCAG00000016187.1"/>
</dbReference>
<organism evidence="15 16">
    <name type="scientific">Serinus canaria</name>
    <name type="common">Island canary</name>
    <name type="synonym">Fringilla canaria</name>
    <dbReference type="NCBI Taxonomy" id="9135"/>
    <lineage>
        <taxon>Eukaryota</taxon>
        <taxon>Metazoa</taxon>
        <taxon>Chordata</taxon>
        <taxon>Craniata</taxon>
        <taxon>Vertebrata</taxon>
        <taxon>Euteleostomi</taxon>
        <taxon>Archelosauria</taxon>
        <taxon>Archosauria</taxon>
        <taxon>Dinosauria</taxon>
        <taxon>Saurischia</taxon>
        <taxon>Theropoda</taxon>
        <taxon>Coelurosauria</taxon>
        <taxon>Aves</taxon>
        <taxon>Neognathae</taxon>
        <taxon>Neoaves</taxon>
        <taxon>Telluraves</taxon>
        <taxon>Australaves</taxon>
        <taxon>Passeriformes</taxon>
        <taxon>Passeroidea</taxon>
        <taxon>Fringillidae</taxon>
        <taxon>Carduelinae</taxon>
        <taxon>Serinus</taxon>
    </lineage>
</organism>
<dbReference type="Gene3D" id="3.30.710.10">
    <property type="entry name" value="Potassium Channel Kv1.1, Chain A"/>
    <property type="match status" value="1"/>
</dbReference>
<dbReference type="GO" id="GO:0005654">
    <property type="term" value="C:nucleoplasm"/>
    <property type="evidence" value="ECO:0007669"/>
    <property type="project" value="Ensembl"/>
</dbReference>
<evidence type="ECO:0000256" key="6">
    <source>
        <dbReference type="ARBA" id="ARBA00022833"/>
    </source>
</evidence>
<dbReference type="PROSITE" id="PS00028">
    <property type="entry name" value="ZINC_FINGER_C2H2_1"/>
    <property type="match status" value="2"/>
</dbReference>
<keyword evidence="9" id="KW-0804">Transcription</keyword>
<evidence type="ECO:0000259" key="13">
    <source>
        <dbReference type="PROSITE" id="PS50097"/>
    </source>
</evidence>